<reference evidence="1" key="1">
    <citation type="submission" date="2020-06" db="EMBL/GenBank/DDBJ databases">
        <authorList>
            <person name="Li T."/>
            <person name="Hu X."/>
            <person name="Zhang T."/>
            <person name="Song X."/>
            <person name="Zhang H."/>
            <person name="Dai N."/>
            <person name="Sheng W."/>
            <person name="Hou X."/>
            <person name="Wei L."/>
        </authorList>
    </citation>
    <scope>NUCLEOTIDE SEQUENCE</scope>
    <source>
        <strain evidence="1">K16</strain>
        <tissue evidence="1">Leaf</tissue>
    </source>
</reference>
<dbReference type="AlphaFoldDB" id="A0AAE1T497"/>
<protein>
    <submittedName>
        <fullName evidence="1">Uncharacterized protein</fullName>
    </submittedName>
</protein>
<reference evidence="1" key="2">
    <citation type="journal article" date="2024" name="Plant">
        <title>Genomic evolution and insights into agronomic trait innovations of Sesamum species.</title>
        <authorList>
            <person name="Miao H."/>
            <person name="Wang L."/>
            <person name="Qu L."/>
            <person name="Liu H."/>
            <person name="Sun Y."/>
            <person name="Le M."/>
            <person name="Wang Q."/>
            <person name="Wei S."/>
            <person name="Zheng Y."/>
            <person name="Lin W."/>
            <person name="Duan Y."/>
            <person name="Cao H."/>
            <person name="Xiong S."/>
            <person name="Wang X."/>
            <person name="Wei L."/>
            <person name="Li C."/>
            <person name="Ma Q."/>
            <person name="Ju M."/>
            <person name="Zhao R."/>
            <person name="Li G."/>
            <person name="Mu C."/>
            <person name="Tian Q."/>
            <person name="Mei H."/>
            <person name="Zhang T."/>
            <person name="Gao T."/>
            <person name="Zhang H."/>
        </authorList>
    </citation>
    <scope>NUCLEOTIDE SEQUENCE</scope>
    <source>
        <strain evidence="1">K16</strain>
    </source>
</reference>
<organism evidence="1 2">
    <name type="scientific">Sesamum angolense</name>
    <dbReference type="NCBI Taxonomy" id="2727404"/>
    <lineage>
        <taxon>Eukaryota</taxon>
        <taxon>Viridiplantae</taxon>
        <taxon>Streptophyta</taxon>
        <taxon>Embryophyta</taxon>
        <taxon>Tracheophyta</taxon>
        <taxon>Spermatophyta</taxon>
        <taxon>Magnoliopsida</taxon>
        <taxon>eudicotyledons</taxon>
        <taxon>Gunneridae</taxon>
        <taxon>Pentapetalae</taxon>
        <taxon>asterids</taxon>
        <taxon>lamiids</taxon>
        <taxon>Lamiales</taxon>
        <taxon>Pedaliaceae</taxon>
        <taxon>Sesamum</taxon>
    </lineage>
</organism>
<keyword evidence="2" id="KW-1185">Reference proteome</keyword>
<comment type="caution">
    <text evidence="1">The sequence shown here is derived from an EMBL/GenBank/DDBJ whole genome shotgun (WGS) entry which is preliminary data.</text>
</comment>
<evidence type="ECO:0000313" key="1">
    <source>
        <dbReference type="EMBL" id="KAK4381334.1"/>
    </source>
</evidence>
<dbReference type="Proteomes" id="UP001289374">
    <property type="component" value="Unassembled WGS sequence"/>
</dbReference>
<evidence type="ECO:0000313" key="2">
    <source>
        <dbReference type="Proteomes" id="UP001289374"/>
    </source>
</evidence>
<accession>A0AAE1T497</accession>
<sequence length="184" mass="21053">MSARITQKESRSYVEVVQHSEWREAMRHEIQALENNCTWKLAPLPVSLEKARSTSGTYLAQIKYTLDVINDTGLLNAKALSTPFQKEVKLSTDYGAKLQQSDANRWLAGHLLYRGYIWHDIFHFVQQVSQYLSHPCEAHWLAAIHVKHLKGCPSRGIFLPAFNFFNSKLSVTLNGSHVWTLDTL</sequence>
<gene>
    <name evidence="1" type="ORF">Sango_2977900</name>
</gene>
<dbReference type="EMBL" id="JACGWL010000901">
    <property type="protein sequence ID" value="KAK4381334.1"/>
    <property type="molecule type" value="Genomic_DNA"/>
</dbReference>
<name>A0AAE1T497_9LAMI</name>
<proteinExistence type="predicted"/>